<dbReference type="AlphaFoldDB" id="A0AA86PQU8"/>
<reference evidence="2 3" key="2">
    <citation type="submission" date="2024-07" db="EMBL/GenBank/DDBJ databases">
        <authorList>
            <person name="Akdeniz Z."/>
        </authorList>
    </citation>
    <scope>NUCLEOTIDE SEQUENCE [LARGE SCALE GENOMIC DNA]</scope>
</reference>
<accession>A0AA86PQU8</accession>
<sequence length="141" mass="15712">MVQHSNATKYIKVKYACSVYFNAKNAISITFVRNQTLSGSNIKITKQVSRDGPHSAFQLLLYCLGSALYSSGLSLIQICIPWISQYKTFVTQSAAINHDYILPALLSRFILITLQNAECCNQKSLAGSSLMQIIKCNHIFN</sequence>
<reference evidence="1" key="1">
    <citation type="submission" date="2023-06" db="EMBL/GenBank/DDBJ databases">
        <authorList>
            <person name="Kurt Z."/>
        </authorList>
    </citation>
    <scope>NUCLEOTIDE SEQUENCE</scope>
</reference>
<evidence type="ECO:0000313" key="2">
    <source>
        <dbReference type="EMBL" id="CAL6011280.1"/>
    </source>
</evidence>
<gene>
    <name evidence="2" type="ORF">HINF_LOCUS22658</name>
    <name evidence="1" type="ORF">HINF_LOCUS27112</name>
</gene>
<organism evidence="1">
    <name type="scientific">Hexamita inflata</name>
    <dbReference type="NCBI Taxonomy" id="28002"/>
    <lineage>
        <taxon>Eukaryota</taxon>
        <taxon>Metamonada</taxon>
        <taxon>Diplomonadida</taxon>
        <taxon>Hexamitidae</taxon>
        <taxon>Hexamitinae</taxon>
        <taxon>Hexamita</taxon>
    </lineage>
</organism>
<name>A0AA86PQU8_9EUKA</name>
<keyword evidence="3" id="KW-1185">Reference proteome</keyword>
<dbReference type="EMBL" id="CAXDID020000063">
    <property type="protein sequence ID" value="CAL6011280.1"/>
    <property type="molecule type" value="Genomic_DNA"/>
</dbReference>
<evidence type="ECO:0000313" key="3">
    <source>
        <dbReference type="Proteomes" id="UP001642409"/>
    </source>
</evidence>
<dbReference type="Proteomes" id="UP001642409">
    <property type="component" value="Unassembled WGS sequence"/>
</dbReference>
<evidence type="ECO:0000313" key="1">
    <source>
        <dbReference type="EMBL" id="CAI9939467.1"/>
    </source>
</evidence>
<protein>
    <submittedName>
        <fullName evidence="2">Hypothetical_protein</fullName>
    </submittedName>
</protein>
<dbReference type="EMBL" id="CATOUU010000664">
    <property type="protein sequence ID" value="CAI9939467.1"/>
    <property type="molecule type" value="Genomic_DNA"/>
</dbReference>
<comment type="caution">
    <text evidence="1">The sequence shown here is derived from an EMBL/GenBank/DDBJ whole genome shotgun (WGS) entry which is preliminary data.</text>
</comment>
<proteinExistence type="predicted"/>